<dbReference type="GO" id="GO:0006397">
    <property type="term" value="P:mRNA processing"/>
    <property type="evidence" value="ECO:0007669"/>
    <property type="project" value="UniProtKB-KW"/>
</dbReference>
<dbReference type="GO" id="GO:0005759">
    <property type="term" value="C:mitochondrial matrix"/>
    <property type="evidence" value="ECO:0007669"/>
    <property type="project" value="UniProtKB-SubCell"/>
</dbReference>
<keyword evidence="11" id="KW-0496">Mitochondrion</keyword>
<keyword evidence="10" id="KW-0809">Transit peptide</keyword>
<dbReference type="Gene3D" id="3.60.10.10">
    <property type="entry name" value="Endonuclease/exonuclease/phosphatase"/>
    <property type="match status" value="1"/>
</dbReference>
<organism evidence="17">
    <name type="scientific">Amblyomma maculatum</name>
    <name type="common">Gulf Coast tick</name>
    <dbReference type="NCBI Taxonomy" id="34609"/>
    <lineage>
        <taxon>Eukaryota</taxon>
        <taxon>Metazoa</taxon>
        <taxon>Ecdysozoa</taxon>
        <taxon>Arthropoda</taxon>
        <taxon>Chelicerata</taxon>
        <taxon>Arachnida</taxon>
        <taxon>Acari</taxon>
        <taxon>Parasitiformes</taxon>
        <taxon>Ixodida</taxon>
        <taxon>Ixodoidea</taxon>
        <taxon>Ixodidae</taxon>
        <taxon>Amblyomminae</taxon>
        <taxon>Amblyomma</taxon>
    </lineage>
</organism>
<proteinExistence type="evidence at transcript level"/>
<evidence type="ECO:0000256" key="8">
    <source>
        <dbReference type="ARBA" id="ARBA00022839"/>
    </source>
</evidence>
<dbReference type="GO" id="GO:0000288">
    <property type="term" value="P:nuclear-transcribed mRNA catabolic process, deadenylation-dependent decay"/>
    <property type="evidence" value="ECO:0007669"/>
    <property type="project" value="TreeGrafter"/>
</dbReference>
<dbReference type="InterPro" id="IPR048821">
    <property type="entry name" value="PDE12-like_N"/>
</dbReference>
<sequence>MLFMRFLNSKLPHFKWQCKIRMSSAAVAAEKYVYVNHNSEGKTLRLSFKYASQDVKQRQYTLNRSSAEKLHIVLNRIAINIANIEEGKKKRKKKKKNGCPDEDEEAMKTESQEGLPVSLECNGVPVPGDMANSDAWKDGSILQIGEHRYSVAVNAPTVISVRLPKYIMAGFPVHARIELEHCDLHDCEMTWFMTVKRGQTFPIHEVYKVSNKLFVKTHQRSSFLMPKTTDLGRYILLRVTPCAGSRRGMPVEVMSASTVEAGPGFCPFEARQFFTTFLTPPGRFRCISYNILADVYADTSYSRSILFPYCASYALDLCYRKQLFTKEILGYKGDLICLQEVDRKVFREDLEPILEANGFLGYYTEKCSPMAEGVACFFRSSKFRELEVYSTVLATALVEEKALADITVTISQNPNLRNRILNLPTALQVLLLEPLDKPKRLLLVANTHLYYHPNSSNIRLFQAYSCIRLVEWLRAEYTERYGVEPAVIFAGDFNSRPAYGVYKLFTRGYVSQHAVDWYSNEEEAVFGLEPEQHIPLASACGTPAYTNYTKGFQGCLDYIFYDYMQLIRESVVPMPPHQQVAQEEGLPSVHFPSDHVAQVATLRYSEGKNLAQNHDHRKHLKW</sequence>
<comment type="cofactor">
    <cofactor evidence="1">
        <name>Mg(2+)</name>
        <dbReference type="ChEBI" id="CHEBI:18420"/>
    </cofactor>
</comment>
<evidence type="ECO:0000256" key="3">
    <source>
        <dbReference type="ARBA" id="ARBA00022553"/>
    </source>
</evidence>
<keyword evidence="6" id="KW-0479">Metal-binding</keyword>
<evidence type="ECO:0000256" key="1">
    <source>
        <dbReference type="ARBA" id="ARBA00001946"/>
    </source>
</evidence>
<feature type="domain" description="2',5'-phosphodiesterase 12-like N-terminal" evidence="16">
    <location>
        <begin position="156"/>
        <end position="260"/>
    </location>
</feature>
<dbReference type="EMBL" id="JO844230">
    <property type="protein sequence ID" value="AEO35847.1"/>
    <property type="molecule type" value="mRNA"/>
</dbReference>
<evidence type="ECO:0000256" key="10">
    <source>
        <dbReference type="ARBA" id="ARBA00022946"/>
    </source>
</evidence>
<evidence type="ECO:0000256" key="6">
    <source>
        <dbReference type="ARBA" id="ARBA00022723"/>
    </source>
</evidence>
<evidence type="ECO:0000256" key="5">
    <source>
        <dbReference type="ARBA" id="ARBA00022722"/>
    </source>
</evidence>
<dbReference type="InterPro" id="IPR050410">
    <property type="entry name" value="CCR4/nocturin_mRNA_transcr"/>
</dbReference>
<keyword evidence="9" id="KW-0460">Magnesium</keyword>
<feature type="region of interest" description="Disordered" evidence="14">
    <location>
        <begin position="89"/>
        <end position="113"/>
    </location>
</feature>
<keyword evidence="4" id="KW-0507">mRNA processing</keyword>
<evidence type="ECO:0000256" key="13">
    <source>
        <dbReference type="ARBA" id="ARBA00083541"/>
    </source>
</evidence>
<evidence type="ECO:0000256" key="4">
    <source>
        <dbReference type="ARBA" id="ARBA00022664"/>
    </source>
</evidence>
<evidence type="ECO:0000256" key="11">
    <source>
        <dbReference type="ARBA" id="ARBA00023128"/>
    </source>
</evidence>
<evidence type="ECO:0000256" key="12">
    <source>
        <dbReference type="ARBA" id="ARBA00072755"/>
    </source>
</evidence>
<dbReference type="PANTHER" id="PTHR12121">
    <property type="entry name" value="CARBON CATABOLITE REPRESSOR PROTEIN 4"/>
    <property type="match status" value="1"/>
</dbReference>
<dbReference type="GO" id="GO:0004535">
    <property type="term" value="F:poly(A)-specific ribonuclease activity"/>
    <property type="evidence" value="ECO:0007669"/>
    <property type="project" value="UniProtKB-ARBA"/>
</dbReference>
<comment type="subcellular location">
    <subcellularLocation>
        <location evidence="2">Mitochondrion matrix</location>
    </subcellularLocation>
</comment>
<dbReference type="Pfam" id="PF21171">
    <property type="entry name" value="PDE12-like_N"/>
    <property type="match status" value="1"/>
</dbReference>
<reference evidence="17" key="1">
    <citation type="journal article" date="2011" name="PLoS ONE">
        <title>A deep insight into the sialotranscriptome of the gulf coast tick, Amblyomma maculatum.</title>
        <authorList>
            <person name="Karim S."/>
            <person name="Singh P."/>
            <person name="Ribeiro J.M."/>
        </authorList>
    </citation>
    <scope>NUCLEOTIDE SEQUENCE</scope>
    <source>
        <tissue evidence="17">Salivary gland</tissue>
    </source>
</reference>
<keyword evidence="3" id="KW-0597">Phosphoprotein</keyword>
<dbReference type="InterPro" id="IPR036691">
    <property type="entry name" value="Endo/exonu/phosph_ase_sf"/>
</dbReference>
<dbReference type="PANTHER" id="PTHR12121:SF37">
    <property type="entry name" value="2',5'-PHOSPHODIESTERASE 12"/>
    <property type="match status" value="1"/>
</dbReference>
<evidence type="ECO:0000259" key="15">
    <source>
        <dbReference type="Pfam" id="PF03372"/>
    </source>
</evidence>
<evidence type="ECO:0000256" key="9">
    <source>
        <dbReference type="ARBA" id="ARBA00022842"/>
    </source>
</evidence>
<evidence type="ECO:0000256" key="14">
    <source>
        <dbReference type="SAM" id="MobiDB-lite"/>
    </source>
</evidence>
<dbReference type="InterPro" id="IPR005135">
    <property type="entry name" value="Endo/exonuclease/phosphatase"/>
</dbReference>
<dbReference type="SUPFAM" id="SSF56219">
    <property type="entry name" value="DNase I-like"/>
    <property type="match status" value="1"/>
</dbReference>
<keyword evidence="8" id="KW-0269">Exonuclease</keyword>
<keyword evidence="7" id="KW-0378">Hydrolase</keyword>
<name>G3MQS9_AMBMU</name>
<dbReference type="FunFam" id="3.60.10.10:FF:000018">
    <property type="entry name" value="2',5'-phosphodiesterase 12"/>
    <property type="match status" value="1"/>
</dbReference>
<protein>
    <recommendedName>
        <fullName evidence="12">2',5'-phosphodiesterase 12</fullName>
    </recommendedName>
    <alternativeName>
        <fullName evidence="13">Mitochondrial deadenylase</fullName>
    </alternativeName>
</protein>
<dbReference type="AlphaFoldDB" id="G3MQS9"/>
<evidence type="ECO:0000313" key="17">
    <source>
        <dbReference type="EMBL" id="AEO35847.1"/>
    </source>
</evidence>
<evidence type="ECO:0000259" key="16">
    <source>
        <dbReference type="Pfam" id="PF21171"/>
    </source>
</evidence>
<feature type="domain" description="Endonuclease/exonuclease/phosphatase" evidence="15">
    <location>
        <begin position="288"/>
        <end position="595"/>
    </location>
</feature>
<evidence type="ECO:0000256" key="7">
    <source>
        <dbReference type="ARBA" id="ARBA00022801"/>
    </source>
</evidence>
<evidence type="ECO:0000256" key="2">
    <source>
        <dbReference type="ARBA" id="ARBA00004305"/>
    </source>
</evidence>
<dbReference type="Pfam" id="PF03372">
    <property type="entry name" value="Exo_endo_phos"/>
    <property type="match status" value="1"/>
</dbReference>
<keyword evidence="5" id="KW-0540">Nuclease</keyword>
<accession>G3MQS9</accession>
<dbReference type="GO" id="GO:0046872">
    <property type="term" value="F:metal ion binding"/>
    <property type="evidence" value="ECO:0007669"/>
    <property type="project" value="UniProtKB-KW"/>
</dbReference>